<dbReference type="NCBIfam" id="TIGR00631">
    <property type="entry name" value="uvrb"/>
    <property type="match status" value="1"/>
</dbReference>
<dbReference type="GO" id="GO:0005524">
    <property type="term" value="F:ATP binding"/>
    <property type="evidence" value="ECO:0007669"/>
    <property type="project" value="UniProtKB-UniRule"/>
</dbReference>
<dbReference type="OrthoDB" id="9806651at2"/>
<keyword evidence="5 13" id="KW-0227">DNA damage</keyword>
<comment type="caution">
    <text evidence="19">The sequence shown here is derived from an EMBL/GenBank/DDBJ whole genome shotgun (WGS) entry which is preliminary data.</text>
</comment>
<keyword evidence="9 13" id="KW-0234">DNA repair</keyword>
<keyword evidence="4 13" id="KW-0547">Nucleotide-binding</keyword>
<dbReference type="InterPro" id="IPR014001">
    <property type="entry name" value="Helicase_ATP-bd"/>
</dbReference>
<evidence type="ECO:0000313" key="20">
    <source>
        <dbReference type="Proteomes" id="UP000463138"/>
    </source>
</evidence>
<evidence type="ECO:0000256" key="14">
    <source>
        <dbReference type="RuleBase" id="RU003587"/>
    </source>
</evidence>
<dbReference type="GO" id="GO:0006289">
    <property type="term" value="P:nucleotide-excision repair"/>
    <property type="evidence" value="ECO:0007669"/>
    <property type="project" value="UniProtKB-UniRule"/>
</dbReference>
<dbReference type="Pfam" id="PF00271">
    <property type="entry name" value="Helicase_C"/>
    <property type="match status" value="1"/>
</dbReference>
<name>A0A7V7GWK6_9GAMM</name>
<dbReference type="Pfam" id="PF04851">
    <property type="entry name" value="ResIII"/>
    <property type="match status" value="1"/>
</dbReference>
<keyword evidence="7 13" id="KW-0067">ATP-binding</keyword>
<evidence type="ECO:0000256" key="1">
    <source>
        <dbReference type="ARBA" id="ARBA00004496"/>
    </source>
</evidence>
<dbReference type="NCBIfam" id="NF003673">
    <property type="entry name" value="PRK05298.1"/>
    <property type="match status" value="1"/>
</dbReference>
<sequence length="673" mass="76159">MSQFKLQTRFQPAGDQPTAIAQLVEGLEAGLSHQTLLGVTGSGKTFTIANVIQQVQRPAIIMAPNKTLAAQLYGEFREFFPNNSVEYFVSYYDYYQPEAYVPSSDTFIEKDASINDHIEQMRLSATKALLERPDAIIVATVSAIYGLGDPASYLRMVLHVDRGDQLDQRSLLRRLAELQYTRNDMELSRANYRVRGDVIDIFPAESDLEAIRIELFDDVVETISYFDPLTGEVLRKVPRVTIYPKSHYVTPREKLLDAVELIKVELAERLEVLKSQNKLVEAQRLEQRTRFDMEMILELGYCNGIENYSRYLSGRGHGQAPPTLFDYLPKNALLIIDESHVSVPQVGAMYKGDRSRKETLVEYGFRLPSALDNRPMRFDEWELISPQAIFVSATPGPYEAEHAGRTVEQVVRPTGLVDPLIEVRPATSQVDDLLSEIALRAAKEERVLVTTLTKRMAEDLTDYLSDHGVRVRYLHSDIDTVERVEIIRDLRIGAFDVLVGINLLREGLDMPEVSLVAILDADKEGFLRSERSLIQTIGRAARNLNGKAILYADRMTGSMERAIGETERRREKQIAFNLEHNITPIGITKSVQDIMEGAVVPGSNSRSNKRKKLKAAEDAAEYSAAQLRSPSEITKRIKQLEEKMYHHARDLEFEAAAGMRDEIQKLRNQLLKV</sequence>
<gene>
    <name evidence="13" type="primary">uvrB</name>
    <name evidence="19" type="ORF">DT594_04795</name>
</gene>
<dbReference type="PANTHER" id="PTHR24029">
    <property type="entry name" value="UVRABC SYSTEM PROTEIN B"/>
    <property type="match status" value="1"/>
</dbReference>
<dbReference type="InterPro" id="IPR027417">
    <property type="entry name" value="P-loop_NTPase"/>
</dbReference>
<dbReference type="CDD" id="cd18790">
    <property type="entry name" value="SF2_C_UvrB"/>
    <property type="match status" value="1"/>
</dbReference>
<evidence type="ECO:0000256" key="2">
    <source>
        <dbReference type="ARBA" id="ARBA00008533"/>
    </source>
</evidence>
<dbReference type="Gene3D" id="3.40.50.300">
    <property type="entry name" value="P-loop containing nucleotide triphosphate hydrolases"/>
    <property type="match status" value="3"/>
</dbReference>
<feature type="domain" description="Helicase ATP-binding" evidence="17">
    <location>
        <begin position="25"/>
        <end position="158"/>
    </location>
</feature>
<evidence type="ECO:0000313" key="19">
    <source>
        <dbReference type="EMBL" id="KAA0696652.1"/>
    </source>
</evidence>
<feature type="coiled-coil region" evidence="15">
    <location>
        <begin position="256"/>
        <end position="283"/>
    </location>
</feature>
<reference evidence="19 20" key="1">
    <citation type="submission" date="2018-07" db="EMBL/GenBank/DDBJ databases">
        <title>Pseudomonas laoshanensis sp. nov., isolated from soil.</title>
        <authorList>
            <person name="Sun J."/>
            <person name="Yu L."/>
            <person name="Wang M."/>
            <person name="Zhang C."/>
        </authorList>
    </citation>
    <scope>NUCLEOTIDE SEQUENCE [LARGE SCALE GENOMIC DNA]</scope>
    <source>
        <strain evidence="19 20">Y22</strain>
    </source>
</reference>
<keyword evidence="10 13" id="KW-0742">SOS response</keyword>
<evidence type="ECO:0000259" key="17">
    <source>
        <dbReference type="PROSITE" id="PS51192"/>
    </source>
</evidence>
<keyword evidence="8 13" id="KW-0267">Excision nuclease</keyword>
<evidence type="ECO:0000259" key="18">
    <source>
        <dbReference type="PROSITE" id="PS51194"/>
    </source>
</evidence>
<evidence type="ECO:0000256" key="11">
    <source>
        <dbReference type="ARBA" id="ARBA00026033"/>
    </source>
</evidence>
<dbReference type="SMART" id="SM00490">
    <property type="entry name" value="HELICc"/>
    <property type="match status" value="1"/>
</dbReference>
<dbReference type="EMBL" id="QOVF01000001">
    <property type="protein sequence ID" value="KAA0696652.1"/>
    <property type="molecule type" value="Genomic_DNA"/>
</dbReference>
<comment type="subunit">
    <text evidence="11 13 14">Forms a heterotetramer with UvrA during the search for lesions. Interacts with UvrC in an incision complex.</text>
</comment>
<feature type="short sequence motif" description="Beta-hairpin" evidence="13">
    <location>
        <begin position="91"/>
        <end position="114"/>
    </location>
</feature>
<proteinExistence type="inferred from homology"/>
<dbReference type="CDD" id="cd17916">
    <property type="entry name" value="DEXHc_UvrB"/>
    <property type="match status" value="1"/>
</dbReference>
<dbReference type="InterPro" id="IPR006935">
    <property type="entry name" value="Helicase/UvrB_N"/>
</dbReference>
<dbReference type="GO" id="GO:0003677">
    <property type="term" value="F:DNA binding"/>
    <property type="evidence" value="ECO:0007669"/>
    <property type="project" value="UniProtKB-UniRule"/>
</dbReference>
<feature type="binding site" evidence="13">
    <location>
        <begin position="38"/>
        <end position="45"/>
    </location>
    <ligand>
        <name>ATP</name>
        <dbReference type="ChEBI" id="CHEBI:30616"/>
    </ligand>
</feature>
<dbReference type="GO" id="GO:0009381">
    <property type="term" value="F:excinuclease ABC activity"/>
    <property type="evidence" value="ECO:0007669"/>
    <property type="project" value="UniProtKB-UniRule"/>
</dbReference>
<accession>A0A7V7GWK6</accession>
<dbReference type="InterPro" id="IPR004807">
    <property type="entry name" value="UvrB"/>
</dbReference>
<evidence type="ECO:0000256" key="6">
    <source>
        <dbReference type="ARBA" id="ARBA00022769"/>
    </source>
</evidence>
<dbReference type="Proteomes" id="UP000463138">
    <property type="component" value="Unassembled WGS sequence"/>
</dbReference>
<dbReference type="AlphaFoldDB" id="A0A7V7GWK6"/>
<evidence type="ECO:0000256" key="5">
    <source>
        <dbReference type="ARBA" id="ARBA00022763"/>
    </source>
</evidence>
<comment type="domain">
    <text evidence="13">The beta-hairpin motif is involved in DNA binding.</text>
</comment>
<dbReference type="GO" id="GO:0005737">
    <property type="term" value="C:cytoplasm"/>
    <property type="evidence" value="ECO:0007669"/>
    <property type="project" value="UniProtKB-SubCell"/>
</dbReference>
<dbReference type="Pfam" id="PF12344">
    <property type="entry name" value="UvrB"/>
    <property type="match status" value="1"/>
</dbReference>
<comment type="subcellular location">
    <subcellularLocation>
        <location evidence="1 13 14">Cytoplasm</location>
    </subcellularLocation>
</comment>
<evidence type="ECO:0000256" key="13">
    <source>
        <dbReference type="HAMAP-Rule" id="MF_00204"/>
    </source>
</evidence>
<dbReference type="InterPro" id="IPR001650">
    <property type="entry name" value="Helicase_C-like"/>
</dbReference>
<feature type="domain" description="UVR" evidence="16">
    <location>
        <begin position="634"/>
        <end position="669"/>
    </location>
</feature>
<dbReference type="GO" id="GO:0016887">
    <property type="term" value="F:ATP hydrolysis activity"/>
    <property type="evidence" value="ECO:0007669"/>
    <property type="project" value="InterPro"/>
</dbReference>
<dbReference type="PROSITE" id="PS51192">
    <property type="entry name" value="HELICASE_ATP_BIND_1"/>
    <property type="match status" value="1"/>
</dbReference>
<evidence type="ECO:0000256" key="4">
    <source>
        <dbReference type="ARBA" id="ARBA00022741"/>
    </source>
</evidence>
<dbReference type="InterPro" id="IPR041471">
    <property type="entry name" value="UvrB_inter"/>
</dbReference>
<dbReference type="HAMAP" id="MF_00204">
    <property type="entry name" value="UvrB"/>
    <property type="match status" value="1"/>
</dbReference>
<protein>
    <recommendedName>
        <fullName evidence="12 13">UvrABC system protein B</fullName>
        <shortName evidence="13">Protein UvrB</shortName>
    </recommendedName>
    <alternativeName>
        <fullName evidence="13">Excinuclease ABC subunit B</fullName>
    </alternativeName>
</protein>
<dbReference type="InterPro" id="IPR001943">
    <property type="entry name" value="UVR_dom"/>
</dbReference>
<dbReference type="Pfam" id="PF17757">
    <property type="entry name" value="UvrB_inter"/>
    <property type="match status" value="1"/>
</dbReference>
<dbReference type="Gene3D" id="6.10.140.240">
    <property type="match status" value="1"/>
</dbReference>
<feature type="domain" description="Helicase C-terminal" evidence="18">
    <location>
        <begin position="429"/>
        <end position="595"/>
    </location>
</feature>
<comment type="function">
    <text evidence="13">The UvrABC repair system catalyzes the recognition and processing of DNA lesions. A damage recognition complex composed of 2 UvrA and 2 UvrB subunits scans DNA for abnormalities. Upon binding of the UvrA(2)B(2) complex to a putative damaged site, the DNA wraps around one UvrB monomer. DNA wrap is dependent on ATP binding by UvrB and probably causes local melting of the DNA helix, facilitating insertion of UvrB beta-hairpin between the DNA strands. Then UvrB probes one DNA strand for the presence of a lesion. If a lesion is found the UvrA subunits dissociate and the UvrB-DNA preincision complex is formed. This complex is subsequently bound by UvrC and the second UvrB is released. If no lesion is found, the DNA wraps around the other UvrB subunit that will check the other stand for damage.</text>
</comment>
<dbReference type="InterPro" id="IPR024759">
    <property type="entry name" value="UvrB_YAD/RRR_dom"/>
</dbReference>
<dbReference type="PANTHER" id="PTHR24029:SF0">
    <property type="entry name" value="UVRABC SYSTEM PROTEIN B"/>
    <property type="match status" value="1"/>
</dbReference>
<dbReference type="Pfam" id="PF02151">
    <property type="entry name" value="UVR"/>
    <property type="match status" value="1"/>
</dbReference>
<evidence type="ECO:0000256" key="8">
    <source>
        <dbReference type="ARBA" id="ARBA00022881"/>
    </source>
</evidence>
<dbReference type="FunFam" id="3.40.50.300:FF:000477">
    <property type="entry name" value="UvrABC system protein B"/>
    <property type="match status" value="1"/>
</dbReference>
<evidence type="ECO:0000259" key="16">
    <source>
        <dbReference type="PROSITE" id="PS50151"/>
    </source>
</evidence>
<keyword evidence="3 13" id="KW-0963">Cytoplasm</keyword>
<dbReference type="SMART" id="SM00487">
    <property type="entry name" value="DEXDc"/>
    <property type="match status" value="1"/>
</dbReference>
<keyword evidence="6 13" id="KW-0228">DNA excision</keyword>
<evidence type="ECO:0000256" key="15">
    <source>
        <dbReference type="SAM" id="Coils"/>
    </source>
</evidence>
<dbReference type="Gene3D" id="4.10.860.10">
    <property type="entry name" value="UVR domain"/>
    <property type="match status" value="1"/>
</dbReference>
<dbReference type="RefSeq" id="WP_149331598.1">
    <property type="nucleotide sequence ID" value="NZ_JBHOFR010000003.1"/>
</dbReference>
<dbReference type="PROSITE" id="PS51194">
    <property type="entry name" value="HELICASE_CTER"/>
    <property type="match status" value="1"/>
</dbReference>
<evidence type="ECO:0000256" key="7">
    <source>
        <dbReference type="ARBA" id="ARBA00022840"/>
    </source>
</evidence>
<dbReference type="GO" id="GO:0009432">
    <property type="term" value="P:SOS response"/>
    <property type="evidence" value="ECO:0007669"/>
    <property type="project" value="UniProtKB-UniRule"/>
</dbReference>
<dbReference type="InterPro" id="IPR036876">
    <property type="entry name" value="UVR_dom_sf"/>
</dbReference>
<comment type="similarity">
    <text evidence="2 13 14">Belongs to the UvrB family.</text>
</comment>
<dbReference type="SUPFAM" id="SSF52540">
    <property type="entry name" value="P-loop containing nucleoside triphosphate hydrolases"/>
    <property type="match status" value="2"/>
</dbReference>
<keyword evidence="15" id="KW-0175">Coiled coil</keyword>
<dbReference type="GO" id="GO:0009380">
    <property type="term" value="C:excinuclease repair complex"/>
    <property type="evidence" value="ECO:0007669"/>
    <property type="project" value="InterPro"/>
</dbReference>
<keyword evidence="20" id="KW-1185">Reference proteome</keyword>
<dbReference type="PROSITE" id="PS50151">
    <property type="entry name" value="UVR"/>
    <property type="match status" value="1"/>
</dbReference>
<organism evidence="19 20">
    <name type="scientific">Halopseudomonas laoshanensis</name>
    <dbReference type="NCBI Taxonomy" id="2268758"/>
    <lineage>
        <taxon>Bacteria</taxon>
        <taxon>Pseudomonadati</taxon>
        <taxon>Pseudomonadota</taxon>
        <taxon>Gammaproteobacteria</taxon>
        <taxon>Pseudomonadales</taxon>
        <taxon>Pseudomonadaceae</taxon>
        <taxon>Halopseudomonas</taxon>
    </lineage>
</organism>
<evidence type="ECO:0000256" key="12">
    <source>
        <dbReference type="ARBA" id="ARBA00029504"/>
    </source>
</evidence>
<dbReference type="SUPFAM" id="SSF46600">
    <property type="entry name" value="C-terminal UvrC-binding domain of UvrB"/>
    <property type="match status" value="1"/>
</dbReference>
<evidence type="ECO:0000256" key="3">
    <source>
        <dbReference type="ARBA" id="ARBA00022490"/>
    </source>
</evidence>
<evidence type="ECO:0000256" key="9">
    <source>
        <dbReference type="ARBA" id="ARBA00023204"/>
    </source>
</evidence>
<evidence type="ECO:0000256" key="10">
    <source>
        <dbReference type="ARBA" id="ARBA00023236"/>
    </source>
</evidence>